<organism evidence="10 11">
    <name type="scientific">Araneus ventricosus</name>
    <name type="common">Orbweaver spider</name>
    <name type="synonym">Epeira ventricosa</name>
    <dbReference type="NCBI Taxonomy" id="182803"/>
    <lineage>
        <taxon>Eukaryota</taxon>
        <taxon>Metazoa</taxon>
        <taxon>Ecdysozoa</taxon>
        <taxon>Arthropoda</taxon>
        <taxon>Chelicerata</taxon>
        <taxon>Arachnida</taxon>
        <taxon>Araneae</taxon>
        <taxon>Araneomorphae</taxon>
        <taxon>Entelegynae</taxon>
        <taxon>Araneoidea</taxon>
        <taxon>Araneidae</taxon>
        <taxon>Araneus</taxon>
    </lineage>
</organism>
<protein>
    <submittedName>
        <fullName evidence="10">Retinoblastoma-associated protein</fullName>
    </submittedName>
</protein>
<dbReference type="InterPro" id="IPR036915">
    <property type="entry name" value="Cyclin-like_sf"/>
</dbReference>
<keyword evidence="11" id="KW-1185">Reference proteome</keyword>
<evidence type="ECO:0000256" key="6">
    <source>
        <dbReference type="ARBA" id="ARBA00023242"/>
    </source>
</evidence>
<dbReference type="SMART" id="SM01367">
    <property type="entry name" value="DUF3452"/>
    <property type="match status" value="1"/>
</dbReference>
<dbReference type="SUPFAM" id="SSF47954">
    <property type="entry name" value="Cyclin-like"/>
    <property type="match status" value="2"/>
</dbReference>
<comment type="caution">
    <text evidence="10">The sequence shown here is derived from an EMBL/GenBank/DDBJ whole genome shotgun (WGS) entry which is preliminary data.</text>
</comment>
<comment type="subcellular location">
    <subcellularLocation>
        <location evidence="1">Nucleus</location>
    </subcellularLocation>
</comment>
<dbReference type="GO" id="GO:0000785">
    <property type="term" value="C:chromatin"/>
    <property type="evidence" value="ECO:0007669"/>
    <property type="project" value="TreeGrafter"/>
</dbReference>
<dbReference type="GO" id="GO:0048667">
    <property type="term" value="P:cell morphogenesis involved in neuron differentiation"/>
    <property type="evidence" value="ECO:0007669"/>
    <property type="project" value="TreeGrafter"/>
</dbReference>
<proteinExistence type="inferred from homology"/>
<dbReference type="PANTHER" id="PTHR13742">
    <property type="entry name" value="RETINOBLASTOMA-ASSOCIATED PROTEIN RB -RELATED"/>
    <property type="match status" value="1"/>
</dbReference>
<feature type="domain" description="Retinoblastoma-associated protein N-terminal" evidence="8">
    <location>
        <begin position="76"/>
        <end position="213"/>
    </location>
</feature>
<dbReference type="InterPro" id="IPR024599">
    <property type="entry name" value="RB_N"/>
</dbReference>
<dbReference type="Pfam" id="PF11934">
    <property type="entry name" value="DUF3452"/>
    <property type="match status" value="1"/>
</dbReference>
<evidence type="ECO:0000256" key="3">
    <source>
        <dbReference type="ARBA" id="ARBA00022491"/>
    </source>
</evidence>
<sequence length="820" mass="93453">MHTSFIVIYLNMENIIEEFHIFSFDLQLSSAINDRARQFLHDVMPVYLKCGQKISKKALLACAVFVSVQNNLHSFQVEPEGNNSQPEITVSQLLEKADINIMEFFTVTCFLKKNYPLSDNVKQNLIALERKYLIVSALFDKFESMSTEIFHFDTTSPTPANHSNPEANTLLKKHKTLCWILFLVAKAKVLWHRQELLATFHLLLCCVGEVIRVTPSFMLLPPFDSIVAKNEELLTILEVLSNHFHTKSEEVKAVYDGWLHVANELNIGSKFPEVQDLQSIYLQLYVQSGDVDESLFLEKDWHLLPSLSEQNLSPRKYPSTLVRRTLDTSEALNTILLSAPDDLTESLRNSLQKCSVDASNIIRDFLSQSKATFIAEFMQAHEGSDKSLAERRFQLASRYYYLMLDALLKKEAERLSPPEFTSFIQNVIFHKSLLACCLEVTLMSCGSIGPVNFTPIPHGGSFQAQGVGFPWILKVFNLEAFDFFKIVECFIRGAPTITMQIINHLKLIEDKILDSLAWINGSPVFGGLSGNGCSPCCKAKYSPVPSKSYWSPNKDPLQKTPGTPHACHAVNLFLNKVSRLAAQRLEKMCLRLQIEKETQRDIWVCIEHVLYKKTHLLQDRHLDQILMCCIFAVCKAKDQEVRFKTILSCYDQLPHSSVSVYKQVLTEGRKEYIFKFYNKEFYSEMTSFVLSHCGNRSDSPSLIVSQSPVILSPLYSLPTKKNIFISPLQESPFKNPNEVIYRKLPSYTFGSLQSSKMLQDINISLNKIPSSKEKVETRGKKRLTFDSEDVEPRTALMSARKFLRFDDTDNTGAFKKPKPV</sequence>
<dbReference type="OrthoDB" id="844594at2759"/>
<comment type="similarity">
    <text evidence="2">Belongs to the retinoblastoma protein (RB) family.</text>
</comment>
<name>A0A4Y2G8B8_ARAVE</name>
<dbReference type="AlphaFoldDB" id="A0A4Y2G8B8"/>
<dbReference type="GO" id="GO:0006357">
    <property type="term" value="P:regulation of transcription by RNA polymerase II"/>
    <property type="evidence" value="ECO:0007669"/>
    <property type="project" value="InterPro"/>
</dbReference>
<evidence type="ECO:0000313" key="11">
    <source>
        <dbReference type="Proteomes" id="UP000499080"/>
    </source>
</evidence>
<evidence type="ECO:0000313" key="10">
    <source>
        <dbReference type="EMBL" id="GBM48945.1"/>
    </source>
</evidence>
<keyword evidence="5" id="KW-0804">Transcription</keyword>
<dbReference type="SMART" id="SM01368">
    <property type="entry name" value="RB_A"/>
    <property type="match status" value="1"/>
</dbReference>
<dbReference type="GO" id="GO:0031175">
    <property type="term" value="P:neuron projection development"/>
    <property type="evidence" value="ECO:0007669"/>
    <property type="project" value="TreeGrafter"/>
</dbReference>
<evidence type="ECO:0000256" key="4">
    <source>
        <dbReference type="ARBA" id="ARBA00023015"/>
    </source>
</evidence>
<evidence type="ECO:0000256" key="1">
    <source>
        <dbReference type="ARBA" id="ARBA00004123"/>
    </source>
</evidence>
<keyword evidence="7" id="KW-0131">Cell cycle</keyword>
<dbReference type="GO" id="GO:0035189">
    <property type="term" value="C:Rb-E2F complex"/>
    <property type="evidence" value="ECO:0007669"/>
    <property type="project" value="TreeGrafter"/>
</dbReference>
<dbReference type="EMBL" id="BGPR01001234">
    <property type="protein sequence ID" value="GBM48945.1"/>
    <property type="molecule type" value="Genomic_DNA"/>
</dbReference>
<feature type="domain" description="Retinoblastoma-associated protein A-box" evidence="9">
    <location>
        <begin position="320"/>
        <end position="528"/>
    </location>
</feature>
<dbReference type="Proteomes" id="UP000499080">
    <property type="component" value="Unassembled WGS sequence"/>
</dbReference>
<dbReference type="Gene3D" id="1.10.472.140">
    <property type="match status" value="1"/>
</dbReference>
<reference evidence="10 11" key="1">
    <citation type="journal article" date="2019" name="Sci. Rep.">
        <title>Orb-weaving spider Araneus ventricosus genome elucidates the spidroin gene catalogue.</title>
        <authorList>
            <person name="Kono N."/>
            <person name="Nakamura H."/>
            <person name="Ohtoshi R."/>
            <person name="Moran D.A.P."/>
            <person name="Shinohara A."/>
            <person name="Yoshida Y."/>
            <person name="Fujiwara M."/>
            <person name="Mori M."/>
            <person name="Tomita M."/>
            <person name="Arakawa K."/>
        </authorList>
    </citation>
    <scope>NUCLEOTIDE SEQUENCE [LARGE SCALE GENOMIC DNA]</scope>
</reference>
<dbReference type="InterPro" id="IPR028309">
    <property type="entry name" value="RB_fam"/>
</dbReference>
<evidence type="ECO:0000259" key="8">
    <source>
        <dbReference type="SMART" id="SM01367"/>
    </source>
</evidence>
<dbReference type="Gene3D" id="1.10.472.10">
    <property type="entry name" value="Cyclin-like"/>
    <property type="match status" value="2"/>
</dbReference>
<dbReference type="Pfam" id="PF01857">
    <property type="entry name" value="RB_B"/>
    <property type="match status" value="1"/>
</dbReference>
<evidence type="ECO:0000256" key="5">
    <source>
        <dbReference type="ARBA" id="ARBA00023163"/>
    </source>
</evidence>
<keyword evidence="4" id="KW-0805">Transcription regulation</keyword>
<dbReference type="GO" id="GO:2000134">
    <property type="term" value="P:negative regulation of G1/S transition of mitotic cell cycle"/>
    <property type="evidence" value="ECO:0007669"/>
    <property type="project" value="TreeGrafter"/>
</dbReference>
<keyword evidence="6" id="KW-0539">Nucleus</keyword>
<dbReference type="PANTHER" id="PTHR13742:SF36">
    <property type="entry name" value="RETINOBLASTOMA-ASSOCIATED PROTEIN"/>
    <property type="match status" value="1"/>
</dbReference>
<dbReference type="InterPro" id="IPR002719">
    <property type="entry name" value="RB_B"/>
</dbReference>
<accession>A0A4Y2G8B8</accession>
<dbReference type="Pfam" id="PF01858">
    <property type="entry name" value="RB_A"/>
    <property type="match status" value="1"/>
</dbReference>
<evidence type="ECO:0000259" key="9">
    <source>
        <dbReference type="SMART" id="SM01368"/>
    </source>
</evidence>
<evidence type="ECO:0000256" key="2">
    <source>
        <dbReference type="ARBA" id="ARBA00009475"/>
    </source>
</evidence>
<evidence type="ECO:0000256" key="7">
    <source>
        <dbReference type="ARBA" id="ARBA00023306"/>
    </source>
</evidence>
<dbReference type="GO" id="GO:0000977">
    <property type="term" value="F:RNA polymerase II transcription regulatory region sequence-specific DNA binding"/>
    <property type="evidence" value="ECO:0007669"/>
    <property type="project" value="TreeGrafter"/>
</dbReference>
<dbReference type="InterPro" id="IPR002720">
    <property type="entry name" value="RB_A"/>
</dbReference>
<keyword evidence="3" id="KW-0678">Repressor</keyword>
<gene>
    <name evidence="10" type="primary">RB1</name>
    <name evidence="10" type="ORF">AVEN_150780_1</name>
</gene>